<dbReference type="EMBL" id="JANIEX010000097">
    <property type="protein sequence ID" value="KAJ3573607.1"/>
    <property type="molecule type" value="Genomic_DNA"/>
</dbReference>
<keyword evidence="3" id="KW-1185">Reference proteome</keyword>
<dbReference type="Pfam" id="PF07714">
    <property type="entry name" value="PK_Tyr_Ser-Thr"/>
    <property type="match status" value="3"/>
</dbReference>
<dbReference type="GO" id="GO:0004674">
    <property type="term" value="F:protein serine/threonine kinase activity"/>
    <property type="evidence" value="ECO:0007669"/>
    <property type="project" value="TreeGrafter"/>
</dbReference>
<feature type="domain" description="Protein kinase" evidence="1">
    <location>
        <begin position="939"/>
        <end position="1217"/>
    </location>
</feature>
<dbReference type="GO" id="GO:0005524">
    <property type="term" value="F:ATP binding"/>
    <property type="evidence" value="ECO:0007669"/>
    <property type="project" value="InterPro"/>
</dbReference>
<dbReference type="InterPro" id="IPR008266">
    <property type="entry name" value="Tyr_kinase_AS"/>
</dbReference>
<accession>A0AAD5VZ28</accession>
<dbReference type="InterPro" id="IPR051681">
    <property type="entry name" value="Ser/Thr_Kinases-Pseudokinases"/>
</dbReference>
<dbReference type="PANTHER" id="PTHR44329">
    <property type="entry name" value="SERINE/THREONINE-PROTEIN KINASE TNNI3K-RELATED"/>
    <property type="match status" value="1"/>
</dbReference>
<feature type="domain" description="Protein kinase" evidence="1">
    <location>
        <begin position="92"/>
        <end position="395"/>
    </location>
</feature>
<proteinExistence type="predicted"/>
<comment type="caution">
    <text evidence="2">The sequence shown here is derived from an EMBL/GenBank/DDBJ whole genome shotgun (WGS) entry which is preliminary data.</text>
</comment>
<dbReference type="PROSITE" id="PS00108">
    <property type="entry name" value="PROTEIN_KINASE_ST"/>
    <property type="match status" value="1"/>
</dbReference>
<dbReference type="PROSITE" id="PS00109">
    <property type="entry name" value="PROTEIN_KINASE_TYR"/>
    <property type="match status" value="1"/>
</dbReference>
<feature type="domain" description="Protein kinase" evidence="1">
    <location>
        <begin position="466"/>
        <end position="775"/>
    </location>
</feature>
<dbReference type="SMART" id="SM00220">
    <property type="entry name" value="S_TKc"/>
    <property type="match status" value="3"/>
</dbReference>
<dbReference type="InterPro" id="IPR011009">
    <property type="entry name" value="Kinase-like_dom_sf"/>
</dbReference>
<sequence length="1246" mass="139481">MEYANSQKPFTFSMLRKVRELFLPATRSEPSTSEHPSASPWNSIEYHCISLFLGALNDSNPSLRTQLENFSGEDAQTVVDFIASLFVHKNCMNVENAEGRRSLQLLCRLTASAGVYPRFYALSQIKADSRKVPLADADEGIGYFYRASCGRKGSRVDLCLRPHKKTSMKDVILRANISHVNILPFHGVYDVNGQICTVFPHPRYKNLNEIANQTPQSHRLPWLMDVLNGACYLHELDIVHGDLRTVNVLVTPSGSAMITNLGVSSIGATELLNLEHYMSDLPARWAAPEILQCRLEKDRDPDFSTVLSKAIDIWSLGCLIYRVLSRIEPFDEHNDNVVTAAVIQGRRPHRPNPQKELNIDSIDDLKWDAIAPCWNTAPDSRPSCQELRTSVSAIMNSPSRKPRARDQNSEMPHWRDGITGMEIKRDFARLFALLGGVSQTRHLIRQILDNKEKARGLRNIAGSDAQEVVDFLSETLLATDMRSKQGMEVLDLLRELTSFSLKFPRIGMIQNPVSYNGSELIGEGELGRVYKTCYGPSNQFIRLKVVPELSDTQAKRKEIHLLSPFMINGSLRKYLQDSSHYSETLTLLFDTANGLAYLHQIGIIHTNLHGGNVLVSGNKRAIIADVGLSQTNLLTETITSNPRTRVKIHRMAPECVLQLQASQLDVTTLKFDNASSTRPHGHREADENHANYGLPTTASDVWSLGCLFHESFFGRPPYASERLTEIVHKFIRGLGPERPSQADDVHWTIVSSCLDLVPGRRLTCKQVCDLMSPHLRQRAPTGLHTAITTSQFPNRVISVDYSLVYERLLEVLNTSAESEFPLSPCKNQGVPLPVSIQPPVTMAPEAFSEGEDTNSISSEALCRLLLDYLLTMKPRPASLFGSLAADEAQLAANYLEKISLATQNTRDRRRLRRFLIQLIASTEVVPQSYELPEILLEQLHSLQPVDHGGFGSVYKADLNGCIVAAKVARNTTTKDAKIYAKELTLWVHLEHPNILPLIGVSMLFEKPALISPWMKNGNLYHYVCANRECNRIALIVDVVRGLQYLHGLDIVHGDLKGRNVLISNDLRAMITDFGFSVTAIFSTGSTYNSKECFTGRWAAPETLNERESDTPIRPTKAGDIWSLGCLIYEVLSRKVPYHRRQTNPAVIAGLLLEELPSRPGLDDHDSDPIGDDMWALMLKCWSFNSGERPTCQEVLEALGASQSDTYQVEDNLMHAFQRARNSADVDYERAHKLLQVIVAKEKSMVT</sequence>
<evidence type="ECO:0000313" key="2">
    <source>
        <dbReference type="EMBL" id="KAJ3573607.1"/>
    </source>
</evidence>
<dbReference type="InterPro" id="IPR008271">
    <property type="entry name" value="Ser/Thr_kinase_AS"/>
</dbReference>
<dbReference type="InterPro" id="IPR001245">
    <property type="entry name" value="Ser-Thr/Tyr_kinase_cat_dom"/>
</dbReference>
<dbReference type="Proteomes" id="UP001213000">
    <property type="component" value="Unassembled WGS sequence"/>
</dbReference>
<evidence type="ECO:0000259" key="1">
    <source>
        <dbReference type="PROSITE" id="PS50011"/>
    </source>
</evidence>
<dbReference type="AlphaFoldDB" id="A0AAD5VZ28"/>
<organism evidence="2 3">
    <name type="scientific">Leucocoprinus birnbaumii</name>
    <dbReference type="NCBI Taxonomy" id="56174"/>
    <lineage>
        <taxon>Eukaryota</taxon>
        <taxon>Fungi</taxon>
        <taxon>Dikarya</taxon>
        <taxon>Basidiomycota</taxon>
        <taxon>Agaricomycotina</taxon>
        <taxon>Agaricomycetes</taxon>
        <taxon>Agaricomycetidae</taxon>
        <taxon>Agaricales</taxon>
        <taxon>Agaricineae</taxon>
        <taxon>Agaricaceae</taxon>
        <taxon>Leucocoprinus</taxon>
    </lineage>
</organism>
<gene>
    <name evidence="2" type="ORF">NP233_g2323</name>
</gene>
<name>A0AAD5VZ28_9AGAR</name>
<dbReference type="SUPFAM" id="SSF56112">
    <property type="entry name" value="Protein kinase-like (PK-like)"/>
    <property type="match status" value="3"/>
</dbReference>
<reference evidence="2" key="1">
    <citation type="submission" date="2022-07" db="EMBL/GenBank/DDBJ databases">
        <title>Genome Sequence of Leucocoprinus birnbaumii.</title>
        <authorList>
            <person name="Buettner E."/>
        </authorList>
    </citation>
    <scope>NUCLEOTIDE SEQUENCE</scope>
    <source>
        <strain evidence="2">VT141</strain>
    </source>
</reference>
<dbReference type="Gene3D" id="1.10.510.10">
    <property type="entry name" value="Transferase(Phosphotransferase) domain 1"/>
    <property type="match status" value="3"/>
</dbReference>
<dbReference type="Pfam" id="PF00069">
    <property type="entry name" value="Pkinase"/>
    <property type="match status" value="1"/>
</dbReference>
<dbReference type="PROSITE" id="PS50011">
    <property type="entry name" value="PROTEIN_KINASE_DOM"/>
    <property type="match status" value="3"/>
</dbReference>
<protein>
    <recommendedName>
        <fullName evidence="1">Protein kinase domain-containing protein</fullName>
    </recommendedName>
</protein>
<dbReference type="InterPro" id="IPR000719">
    <property type="entry name" value="Prot_kinase_dom"/>
</dbReference>
<evidence type="ECO:0000313" key="3">
    <source>
        <dbReference type="Proteomes" id="UP001213000"/>
    </source>
</evidence>